<dbReference type="SUPFAM" id="SSF49482">
    <property type="entry name" value="Aromatic compound dioxygenase"/>
    <property type="match status" value="1"/>
</dbReference>
<dbReference type="Gene3D" id="2.60.130.10">
    <property type="entry name" value="Aromatic compound dioxygenase"/>
    <property type="match status" value="1"/>
</dbReference>
<dbReference type="PANTHER" id="PTHR34315:SF4">
    <property type="entry name" value="INTRADIOL RING-CLEAVAGE DIOXYGENASES DOMAIN-CONTAINING PROTEIN"/>
    <property type="match status" value="1"/>
</dbReference>
<dbReference type="CDD" id="cd03457">
    <property type="entry name" value="intradiol_dioxygenase_like"/>
    <property type="match status" value="1"/>
</dbReference>
<sequence>MRFAFLSPLLAFATLVAAHPGEHHSFVRKSDELIAHELMARKCAGAIAEFENQRRVAREAKHPYLARRQTPTTTAPTPHYTTIQNSTCVTAVELTEGPYYIRNEYIRYDLRENQGGVTLVLDVGVIDTTTCRPFPNAFVELWAVNATGFYGGYSPGGNVHTDTFLRGGQFTNENGIVELTTLFPGYYTGRTSHIHAMIHKNAQRNANGTIASGSGQVNHIGQFFFDESWNDRVFSTAPYTNTREIRMYNNQDWILWQGGASAFVNTEPLGAALTDGLLGYITVAVDGSKNYRIMNTNVM</sequence>
<dbReference type="GO" id="GO:0008199">
    <property type="term" value="F:ferric iron binding"/>
    <property type="evidence" value="ECO:0007669"/>
    <property type="project" value="InterPro"/>
</dbReference>
<dbReference type="EMBL" id="CACVBS010000050">
    <property type="protein sequence ID" value="CAA7265670.1"/>
    <property type="molecule type" value="Genomic_DNA"/>
</dbReference>
<organism evidence="3 4">
    <name type="scientific">Cyclocybe aegerita</name>
    <name type="common">Black poplar mushroom</name>
    <name type="synonym">Agrocybe aegerita</name>
    <dbReference type="NCBI Taxonomy" id="1973307"/>
    <lineage>
        <taxon>Eukaryota</taxon>
        <taxon>Fungi</taxon>
        <taxon>Dikarya</taxon>
        <taxon>Basidiomycota</taxon>
        <taxon>Agaricomycotina</taxon>
        <taxon>Agaricomycetes</taxon>
        <taxon>Agaricomycetidae</taxon>
        <taxon>Agaricales</taxon>
        <taxon>Agaricineae</taxon>
        <taxon>Bolbitiaceae</taxon>
        <taxon>Cyclocybe</taxon>
    </lineage>
</organism>
<evidence type="ECO:0000313" key="4">
    <source>
        <dbReference type="Proteomes" id="UP000467700"/>
    </source>
</evidence>
<evidence type="ECO:0000259" key="2">
    <source>
        <dbReference type="Pfam" id="PF00775"/>
    </source>
</evidence>
<proteinExistence type="predicted"/>
<dbReference type="InterPro" id="IPR015889">
    <property type="entry name" value="Intradiol_dOase_core"/>
</dbReference>
<dbReference type="Proteomes" id="UP000467700">
    <property type="component" value="Unassembled WGS sequence"/>
</dbReference>
<feature type="signal peptide" evidence="1">
    <location>
        <begin position="1"/>
        <end position="18"/>
    </location>
</feature>
<accession>A0A8S0WDB3</accession>
<dbReference type="GO" id="GO:0016702">
    <property type="term" value="F:oxidoreductase activity, acting on single donors with incorporation of molecular oxygen, incorporation of two atoms of oxygen"/>
    <property type="evidence" value="ECO:0007669"/>
    <property type="project" value="InterPro"/>
</dbReference>
<gene>
    <name evidence="3" type="ORF">AAE3_LOCUS7909</name>
</gene>
<keyword evidence="4" id="KW-1185">Reference proteome</keyword>
<reference evidence="3 4" key="1">
    <citation type="submission" date="2020-01" db="EMBL/GenBank/DDBJ databases">
        <authorList>
            <person name="Gupta K D."/>
        </authorList>
    </citation>
    <scope>NUCLEOTIDE SEQUENCE [LARGE SCALE GENOMIC DNA]</scope>
</reference>
<protein>
    <recommendedName>
        <fullName evidence="2">Intradiol ring-cleavage dioxygenases domain-containing protein</fullName>
    </recommendedName>
</protein>
<name>A0A8S0WDB3_CYCAE</name>
<evidence type="ECO:0000313" key="3">
    <source>
        <dbReference type="EMBL" id="CAA7265670.1"/>
    </source>
</evidence>
<feature type="domain" description="Intradiol ring-cleavage dioxygenases" evidence="2">
    <location>
        <begin position="96"/>
        <end position="226"/>
    </location>
</feature>
<dbReference type="OrthoDB" id="121380at2759"/>
<dbReference type="InterPro" id="IPR000627">
    <property type="entry name" value="Intradiol_dOase_C"/>
</dbReference>
<feature type="chain" id="PRO_5035937996" description="Intradiol ring-cleavage dioxygenases domain-containing protein" evidence="1">
    <location>
        <begin position="19"/>
        <end position="299"/>
    </location>
</feature>
<comment type="caution">
    <text evidence="3">The sequence shown here is derived from an EMBL/GenBank/DDBJ whole genome shotgun (WGS) entry which is preliminary data.</text>
</comment>
<dbReference type="Pfam" id="PF00775">
    <property type="entry name" value="Dioxygenase_C"/>
    <property type="match status" value="1"/>
</dbReference>
<keyword evidence="1" id="KW-0732">Signal</keyword>
<dbReference type="PANTHER" id="PTHR34315">
    <property type="match status" value="1"/>
</dbReference>
<evidence type="ECO:0000256" key="1">
    <source>
        <dbReference type="SAM" id="SignalP"/>
    </source>
</evidence>
<dbReference type="AlphaFoldDB" id="A0A8S0WDB3"/>